<keyword evidence="2 5" id="KW-0812">Transmembrane</keyword>
<dbReference type="Gene3D" id="1.20.1070.10">
    <property type="entry name" value="Rhodopsin 7-helix transmembrane proteins"/>
    <property type="match status" value="1"/>
</dbReference>
<evidence type="ECO:0000259" key="6">
    <source>
        <dbReference type="PROSITE" id="PS50262"/>
    </source>
</evidence>
<dbReference type="InterPro" id="IPR052921">
    <property type="entry name" value="GPCR1_Superfamily_Member"/>
</dbReference>
<feature type="transmembrane region" description="Helical" evidence="5">
    <location>
        <begin position="202"/>
        <end position="226"/>
    </location>
</feature>
<protein>
    <recommendedName>
        <fullName evidence="6">G-protein coupled receptors family 1 profile domain-containing protein</fullName>
    </recommendedName>
</protein>
<dbReference type="Proteomes" id="UP000694523">
    <property type="component" value="Unplaced"/>
</dbReference>
<dbReference type="AlphaFoldDB" id="A0A8C6TRA4"/>
<feature type="transmembrane region" description="Helical" evidence="5">
    <location>
        <begin position="45"/>
        <end position="69"/>
    </location>
</feature>
<keyword evidence="3 5" id="KW-1133">Transmembrane helix</keyword>
<feature type="transmembrane region" description="Helical" evidence="5">
    <location>
        <begin position="81"/>
        <end position="105"/>
    </location>
</feature>
<dbReference type="InterPro" id="IPR017452">
    <property type="entry name" value="GPCR_Rhodpsn_7TM"/>
</dbReference>
<reference evidence="7" key="2">
    <citation type="submission" date="2025-09" db="UniProtKB">
        <authorList>
            <consortium name="Ensembl"/>
        </authorList>
    </citation>
    <scope>IDENTIFICATION</scope>
</reference>
<comment type="subcellular location">
    <subcellularLocation>
        <location evidence="1">Membrane</location>
    </subcellularLocation>
</comment>
<dbReference type="CDD" id="cd00637">
    <property type="entry name" value="7tm_classA_rhodopsin-like"/>
    <property type="match status" value="1"/>
</dbReference>
<sequence>SYISFSLPQWSVICSSSLTGCDIVIKMSNSSGQYPGQYMTLGERVTVSVLTSGPCAMCLGVNGFMLWTLRSKAVFRDTSRYCLLFNLLVTDTLHMAITQLLYLLAASRTFLHIPVCSLLTLFVDMRYVAVCLPLRHATLVRSRRTAVGIVLLWALCFVNALVRVGLLLDFPFHTLTSLMMSDHCSSLLLRFGPLSTAYDQGYITLLFVVASAAMLWSYVAVMLAACRCVSEKSVKARNTLLLHMFQLLLSLSSTIYMPLLLALARTMARLPFVRLQNTLYVLIFIFPRCLSSLVYGLRDQTIRAALHRALLCKAH</sequence>
<accession>A0A8C6TRA4</accession>
<feature type="transmembrane region" description="Helical" evidence="5">
    <location>
        <begin position="111"/>
        <end position="134"/>
    </location>
</feature>
<dbReference type="PROSITE" id="PS50262">
    <property type="entry name" value="G_PROTEIN_RECEP_F1_2"/>
    <property type="match status" value="1"/>
</dbReference>
<evidence type="ECO:0000256" key="5">
    <source>
        <dbReference type="SAM" id="Phobius"/>
    </source>
</evidence>
<evidence type="ECO:0000313" key="8">
    <source>
        <dbReference type="Proteomes" id="UP000694523"/>
    </source>
</evidence>
<dbReference type="GO" id="GO:0004984">
    <property type="term" value="F:olfactory receptor activity"/>
    <property type="evidence" value="ECO:0007669"/>
    <property type="project" value="TreeGrafter"/>
</dbReference>
<feature type="transmembrane region" description="Helical" evidence="5">
    <location>
        <begin position="279"/>
        <end position="297"/>
    </location>
</feature>
<name>A0A8C6TRA4_9GOBI</name>
<organism evidence="7 8">
    <name type="scientific">Neogobius melanostomus</name>
    <name type="common">round goby</name>
    <dbReference type="NCBI Taxonomy" id="47308"/>
    <lineage>
        <taxon>Eukaryota</taxon>
        <taxon>Metazoa</taxon>
        <taxon>Chordata</taxon>
        <taxon>Craniata</taxon>
        <taxon>Vertebrata</taxon>
        <taxon>Euteleostomi</taxon>
        <taxon>Actinopterygii</taxon>
        <taxon>Neopterygii</taxon>
        <taxon>Teleostei</taxon>
        <taxon>Neoteleostei</taxon>
        <taxon>Acanthomorphata</taxon>
        <taxon>Gobiaria</taxon>
        <taxon>Gobiiformes</taxon>
        <taxon>Gobioidei</taxon>
        <taxon>Gobiidae</taxon>
        <taxon>Benthophilinae</taxon>
        <taxon>Neogobiini</taxon>
        <taxon>Neogobius</taxon>
    </lineage>
</organism>
<dbReference type="FunFam" id="1.20.1070.10:FF:000096">
    <property type="entry name" value="Odorant receptor 131-2"/>
    <property type="match status" value="1"/>
</dbReference>
<keyword evidence="8" id="KW-1185">Reference proteome</keyword>
<evidence type="ECO:0000256" key="4">
    <source>
        <dbReference type="ARBA" id="ARBA00023136"/>
    </source>
</evidence>
<evidence type="ECO:0000313" key="7">
    <source>
        <dbReference type="Ensembl" id="ENSNMLP00000023898.1"/>
    </source>
</evidence>
<evidence type="ECO:0000256" key="2">
    <source>
        <dbReference type="ARBA" id="ARBA00022692"/>
    </source>
</evidence>
<feature type="domain" description="G-protein coupled receptors family 1 profile" evidence="6">
    <location>
        <begin position="118"/>
        <end position="295"/>
    </location>
</feature>
<feature type="transmembrane region" description="Helical" evidence="5">
    <location>
        <begin position="146"/>
        <end position="168"/>
    </location>
</feature>
<dbReference type="Ensembl" id="ENSNMLT00000026740.1">
    <property type="protein sequence ID" value="ENSNMLP00000023898.1"/>
    <property type="gene ID" value="ENSNMLG00000015371.1"/>
</dbReference>
<dbReference type="GO" id="GO:0005549">
    <property type="term" value="F:odorant binding"/>
    <property type="evidence" value="ECO:0007669"/>
    <property type="project" value="TreeGrafter"/>
</dbReference>
<reference evidence="7" key="1">
    <citation type="submission" date="2025-08" db="UniProtKB">
        <authorList>
            <consortium name="Ensembl"/>
        </authorList>
    </citation>
    <scope>IDENTIFICATION</scope>
</reference>
<proteinExistence type="predicted"/>
<evidence type="ECO:0000256" key="3">
    <source>
        <dbReference type="ARBA" id="ARBA00022989"/>
    </source>
</evidence>
<feature type="transmembrane region" description="Helical" evidence="5">
    <location>
        <begin position="247"/>
        <end position="267"/>
    </location>
</feature>
<evidence type="ECO:0000256" key="1">
    <source>
        <dbReference type="ARBA" id="ARBA00004370"/>
    </source>
</evidence>
<dbReference type="PANTHER" id="PTHR26451:SF866">
    <property type="entry name" value="ODORANT RECEPTOR-RELATED"/>
    <property type="match status" value="1"/>
</dbReference>
<dbReference type="GO" id="GO:0016020">
    <property type="term" value="C:membrane"/>
    <property type="evidence" value="ECO:0007669"/>
    <property type="project" value="UniProtKB-SubCell"/>
</dbReference>
<keyword evidence="4 5" id="KW-0472">Membrane</keyword>
<dbReference type="PANTHER" id="PTHR26451">
    <property type="entry name" value="G_PROTEIN_RECEP_F1_2 DOMAIN-CONTAINING PROTEIN"/>
    <property type="match status" value="1"/>
</dbReference>
<dbReference type="SUPFAM" id="SSF81321">
    <property type="entry name" value="Family A G protein-coupled receptor-like"/>
    <property type="match status" value="1"/>
</dbReference>